<name>A0A5C5VD04_9BACT</name>
<dbReference type="AlphaFoldDB" id="A0A5C5VD04"/>
<dbReference type="InterPro" id="IPR025161">
    <property type="entry name" value="IS402-like_dom"/>
</dbReference>
<comment type="caution">
    <text evidence="3">The sequence shown here is derived from an EMBL/GenBank/DDBJ whole genome shotgun (WGS) entry which is preliminary data.</text>
</comment>
<gene>
    <name evidence="3" type="ORF">KOR34_07210</name>
</gene>
<dbReference type="EMBL" id="SIHJ01000001">
    <property type="protein sequence ID" value="TWT35827.1"/>
    <property type="molecule type" value="Genomic_DNA"/>
</dbReference>
<feature type="domain" description="Insertion element IS402-like" evidence="2">
    <location>
        <begin position="24"/>
        <end position="98"/>
    </location>
</feature>
<dbReference type="PANTHER" id="PTHR46637:SF1">
    <property type="entry name" value="BLL5188 PROTEIN"/>
    <property type="match status" value="1"/>
</dbReference>
<accession>A0A5C5VD04</accession>
<sequence length="132" mass="15018">MTDRSCVSAGSRTEPDTNELRPELSDEHWRLIADLFANAKPNAKGGPPRRDPRACFEGVLWVRRTGARWKDLPDRFPSYPTCWRRFVEWTESGVLEKAWRRLIGKLDRAGQVDWRAGFADGTFASAKKGVSP</sequence>
<feature type="region of interest" description="Disordered" evidence="1">
    <location>
        <begin position="1"/>
        <end position="22"/>
    </location>
</feature>
<dbReference type="InterPro" id="IPR052909">
    <property type="entry name" value="Transposase_6_like"/>
</dbReference>
<evidence type="ECO:0000256" key="1">
    <source>
        <dbReference type="SAM" id="MobiDB-lite"/>
    </source>
</evidence>
<dbReference type="OrthoDB" id="212263at2"/>
<evidence type="ECO:0000313" key="4">
    <source>
        <dbReference type="Proteomes" id="UP000316714"/>
    </source>
</evidence>
<feature type="compositionally biased region" description="Basic and acidic residues" evidence="1">
    <location>
        <begin position="13"/>
        <end position="22"/>
    </location>
</feature>
<keyword evidence="4" id="KW-1185">Reference proteome</keyword>
<dbReference type="Proteomes" id="UP000316714">
    <property type="component" value="Unassembled WGS sequence"/>
</dbReference>
<proteinExistence type="predicted"/>
<reference evidence="3 4" key="1">
    <citation type="submission" date="2019-02" db="EMBL/GenBank/DDBJ databases">
        <title>Deep-cultivation of Planctomycetes and their phenomic and genomic characterization uncovers novel biology.</title>
        <authorList>
            <person name="Wiegand S."/>
            <person name="Jogler M."/>
            <person name="Boedeker C."/>
            <person name="Pinto D."/>
            <person name="Vollmers J."/>
            <person name="Rivas-Marin E."/>
            <person name="Kohn T."/>
            <person name="Peeters S.H."/>
            <person name="Heuer A."/>
            <person name="Rast P."/>
            <person name="Oberbeckmann S."/>
            <person name="Bunk B."/>
            <person name="Jeske O."/>
            <person name="Meyerdierks A."/>
            <person name="Storesund J.E."/>
            <person name="Kallscheuer N."/>
            <person name="Luecker S."/>
            <person name="Lage O.M."/>
            <person name="Pohl T."/>
            <person name="Merkel B.J."/>
            <person name="Hornburger P."/>
            <person name="Mueller R.-W."/>
            <person name="Bruemmer F."/>
            <person name="Labrenz M."/>
            <person name="Spormann A.M."/>
            <person name="Op Den Camp H."/>
            <person name="Overmann J."/>
            <person name="Amann R."/>
            <person name="Jetten M.S.M."/>
            <person name="Mascher T."/>
            <person name="Medema M.H."/>
            <person name="Devos D.P."/>
            <person name="Kaster A.-K."/>
            <person name="Ovreas L."/>
            <person name="Rohde M."/>
            <person name="Galperin M.Y."/>
            <person name="Jogler C."/>
        </authorList>
    </citation>
    <scope>NUCLEOTIDE SEQUENCE [LARGE SCALE GENOMIC DNA]</scope>
    <source>
        <strain evidence="3 4">KOR34</strain>
    </source>
</reference>
<evidence type="ECO:0000313" key="3">
    <source>
        <dbReference type="EMBL" id="TWT35827.1"/>
    </source>
</evidence>
<dbReference type="RefSeq" id="WP_146562260.1">
    <property type="nucleotide sequence ID" value="NZ_SIHJ01000001.1"/>
</dbReference>
<protein>
    <recommendedName>
        <fullName evidence="2">Insertion element IS402-like domain-containing protein</fullName>
    </recommendedName>
</protein>
<dbReference type="Pfam" id="PF13340">
    <property type="entry name" value="DUF4096"/>
    <property type="match status" value="1"/>
</dbReference>
<organism evidence="3 4">
    <name type="scientific">Posidoniimonas corsicana</name>
    <dbReference type="NCBI Taxonomy" id="1938618"/>
    <lineage>
        <taxon>Bacteria</taxon>
        <taxon>Pseudomonadati</taxon>
        <taxon>Planctomycetota</taxon>
        <taxon>Planctomycetia</taxon>
        <taxon>Pirellulales</taxon>
        <taxon>Lacipirellulaceae</taxon>
        <taxon>Posidoniimonas</taxon>
    </lineage>
</organism>
<dbReference type="PANTHER" id="PTHR46637">
    <property type="entry name" value="TIS1421-TRANSPOSASE PROTEIN A"/>
    <property type="match status" value="1"/>
</dbReference>
<evidence type="ECO:0000259" key="2">
    <source>
        <dbReference type="Pfam" id="PF13340"/>
    </source>
</evidence>